<sequence length="296" mass="33779">MEFNVKVSNVVMRYKDFVALKGVSFTLEQGKVYGLLGRNGAGKTTLLSLLASFIEPTSGTILIGGENPFENSKIMPHVCFIYNTNYKDEDETVMSYFEFAERYRPNFDRDYAKQLATKFKLPLNKPLNKLSNGMQSAFNVTLGLATRSQVTIFDEAYLGMDAPTRELFYQEVLEEQVRQPRIMILSTHLVSEMEYLFDHVLIVNHGHLIIDEPYDEFISRGASVTGEASEVEKFVKGMKQLSMQQLGRTKSVMTYGEINDDAQKEARKLGLEIGPVSLHDLFIHLTKEEEHYETKR</sequence>
<evidence type="ECO:0000256" key="3">
    <source>
        <dbReference type="ARBA" id="ARBA00022840"/>
    </source>
</evidence>
<dbReference type="GO" id="GO:0005524">
    <property type="term" value="F:ATP binding"/>
    <property type="evidence" value="ECO:0007669"/>
    <property type="project" value="UniProtKB-KW"/>
</dbReference>
<dbReference type="OrthoDB" id="9804819at2"/>
<dbReference type="InterPro" id="IPR003593">
    <property type="entry name" value="AAA+_ATPase"/>
</dbReference>
<dbReference type="RefSeq" id="WP_071310547.1">
    <property type="nucleotide sequence ID" value="NZ_MLQR01000038.1"/>
</dbReference>
<dbReference type="Gene3D" id="3.40.50.300">
    <property type="entry name" value="P-loop containing nucleotide triphosphate hydrolases"/>
    <property type="match status" value="1"/>
</dbReference>
<dbReference type="CDD" id="cd03230">
    <property type="entry name" value="ABC_DR_subfamily_A"/>
    <property type="match status" value="1"/>
</dbReference>
<keyword evidence="1" id="KW-0813">Transport</keyword>
<feature type="domain" description="ABC transporter" evidence="4">
    <location>
        <begin position="5"/>
        <end position="230"/>
    </location>
</feature>
<evidence type="ECO:0000259" key="4">
    <source>
        <dbReference type="PROSITE" id="PS50893"/>
    </source>
</evidence>
<accession>A0A1S2LHB9</accession>
<dbReference type="SUPFAM" id="SSF52540">
    <property type="entry name" value="P-loop containing nucleoside triphosphate hydrolases"/>
    <property type="match status" value="1"/>
</dbReference>
<dbReference type="PANTHER" id="PTHR42939:SF1">
    <property type="entry name" value="ABC TRANSPORTER ATP-BINDING PROTEIN ALBC-RELATED"/>
    <property type="match status" value="1"/>
</dbReference>
<name>A0A1S2LHB9_9BACI</name>
<dbReference type="Pfam" id="PF00005">
    <property type="entry name" value="ABC_tran"/>
    <property type="match status" value="1"/>
</dbReference>
<comment type="caution">
    <text evidence="5">The sequence shown here is derived from an EMBL/GenBank/DDBJ whole genome shotgun (WGS) entry which is preliminary data.</text>
</comment>
<reference evidence="5 6" key="1">
    <citation type="submission" date="2016-10" db="EMBL/GenBank/DDBJ databases">
        <title>Draft genome sequences of four alkaliphilic bacteria belonging to the Anaerobacillus genus.</title>
        <authorList>
            <person name="Bassil N.M."/>
            <person name="Lloyd J.R."/>
        </authorList>
    </citation>
    <scope>NUCLEOTIDE SEQUENCE [LARGE SCALE GENOMIC DNA]</scope>
    <source>
        <strain evidence="5 6">DSM 18345</strain>
    </source>
</reference>
<dbReference type="InterPro" id="IPR051782">
    <property type="entry name" value="ABC_Transporter_VariousFunc"/>
</dbReference>
<dbReference type="AlphaFoldDB" id="A0A1S2LHB9"/>
<dbReference type="GO" id="GO:0016887">
    <property type="term" value="F:ATP hydrolysis activity"/>
    <property type="evidence" value="ECO:0007669"/>
    <property type="project" value="InterPro"/>
</dbReference>
<keyword evidence="3" id="KW-0067">ATP-binding</keyword>
<evidence type="ECO:0000313" key="5">
    <source>
        <dbReference type="EMBL" id="OIJ11463.1"/>
    </source>
</evidence>
<organism evidence="5 6">
    <name type="scientific">Anaerobacillus alkalilacustris</name>
    <dbReference type="NCBI Taxonomy" id="393763"/>
    <lineage>
        <taxon>Bacteria</taxon>
        <taxon>Bacillati</taxon>
        <taxon>Bacillota</taxon>
        <taxon>Bacilli</taxon>
        <taxon>Bacillales</taxon>
        <taxon>Bacillaceae</taxon>
        <taxon>Anaerobacillus</taxon>
    </lineage>
</organism>
<keyword evidence="2" id="KW-0547">Nucleotide-binding</keyword>
<dbReference type="EMBL" id="MLQR01000038">
    <property type="protein sequence ID" value="OIJ11463.1"/>
    <property type="molecule type" value="Genomic_DNA"/>
</dbReference>
<evidence type="ECO:0000256" key="1">
    <source>
        <dbReference type="ARBA" id="ARBA00022448"/>
    </source>
</evidence>
<protein>
    <submittedName>
        <fullName evidence="5">ABC transporter</fullName>
    </submittedName>
</protein>
<dbReference type="SMART" id="SM00382">
    <property type="entry name" value="AAA"/>
    <property type="match status" value="1"/>
</dbReference>
<keyword evidence="6" id="KW-1185">Reference proteome</keyword>
<evidence type="ECO:0000313" key="6">
    <source>
        <dbReference type="Proteomes" id="UP000179524"/>
    </source>
</evidence>
<proteinExistence type="predicted"/>
<dbReference type="PROSITE" id="PS50893">
    <property type="entry name" value="ABC_TRANSPORTER_2"/>
    <property type="match status" value="1"/>
</dbReference>
<dbReference type="InterPro" id="IPR003439">
    <property type="entry name" value="ABC_transporter-like_ATP-bd"/>
</dbReference>
<gene>
    <name evidence="5" type="ORF">BKP37_15595</name>
</gene>
<dbReference type="InterPro" id="IPR027417">
    <property type="entry name" value="P-loop_NTPase"/>
</dbReference>
<dbReference type="PANTHER" id="PTHR42939">
    <property type="entry name" value="ABC TRANSPORTER ATP-BINDING PROTEIN ALBC-RELATED"/>
    <property type="match status" value="1"/>
</dbReference>
<evidence type="ECO:0000256" key="2">
    <source>
        <dbReference type="ARBA" id="ARBA00022741"/>
    </source>
</evidence>
<dbReference type="Proteomes" id="UP000179524">
    <property type="component" value="Unassembled WGS sequence"/>
</dbReference>